<gene>
    <name evidence="1" type="ORF">UU35_C0007G0085</name>
</gene>
<accession>A0A0G0UDB7</accession>
<reference evidence="1 2" key="1">
    <citation type="journal article" date="2015" name="Nature">
        <title>rRNA introns, odd ribosomes, and small enigmatic genomes across a large radiation of phyla.</title>
        <authorList>
            <person name="Brown C.T."/>
            <person name="Hug L.A."/>
            <person name="Thomas B.C."/>
            <person name="Sharon I."/>
            <person name="Castelle C.J."/>
            <person name="Singh A."/>
            <person name="Wilkins M.J."/>
            <person name="Williams K.H."/>
            <person name="Banfield J.F."/>
        </authorList>
    </citation>
    <scope>NUCLEOTIDE SEQUENCE [LARGE SCALE GENOMIC DNA]</scope>
</reference>
<name>A0A0G0UDB7_9BACT</name>
<dbReference type="EMBL" id="LCAH01000007">
    <property type="protein sequence ID" value="KKR86939.1"/>
    <property type="molecule type" value="Genomic_DNA"/>
</dbReference>
<sequence>MVIQTDGRKTYYIAIDGTKKEILIMIGQDHLPNRTFTIVLETGTEIEEITICSSQEDAEERMRQHEINNYYEGNLRIVSPGWLPKSQPICIHCSQ</sequence>
<organism evidence="1 2">
    <name type="scientific">Candidatus Uhrbacteria bacterium GW2011_GWC2_41_11</name>
    <dbReference type="NCBI Taxonomy" id="1618985"/>
    <lineage>
        <taxon>Bacteria</taxon>
        <taxon>Candidatus Uhriibacteriota</taxon>
    </lineage>
</organism>
<dbReference type="AlphaFoldDB" id="A0A0G0UDB7"/>
<proteinExistence type="predicted"/>
<dbReference type="Proteomes" id="UP000034616">
    <property type="component" value="Unassembled WGS sequence"/>
</dbReference>
<evidence type="ECO:0000313" key="2">
    <source>
        <dbReference type="Proteomes" id="UP000034616"/>
    </source>
</evidence>
<evidence type="ECO:0000313" key="1">
    <source>
        <dbReference type="EMBL" id="KKR86939.1"/>
    </source>
</evidence>
<protein>
    <submittedName>
        <fullName evidence="1">Uncharacterized protein</fullName>
    </submittedName>
</protein>
<comment type="caution">
    <text evidence="1">The sequence shown here is derived from an EMBL/GenBank/DDBJ whole genome shotgun (WGS) entry which is preliminary data.</text>
</comment>